<protein>
    <submittedName>
        <fullName evidence="1">Uncharacterized protein</fullName>
    </submittedName>
</protein>
<organism evidence="1 2">
    <name type="scientific">Acaryochloris thomasi RCC1774</name>
    <dbReference type="NCBI Taxonomy" id="1764569"/>
    <lineage>
        <taxon>Bacteria</taxon>
        <taxon>Bacillati</taxon>
        <taxon>Cyanobacteriota</taxon>
        <taxon>Cyanophyceae</taxon>
        <taxon>Acaryochloridales</taxon>
        <taxon>Acaryochloridaceae</taxon>
        <taxon>Acaryochloris</taxon>
        <taxon>Acaryochloris thomasi</taxon>
    </lineage>
</organism>
<dbReference type="Proteomes" id="UP000248857">
    <property type="component" value="Unassembled WGS sequence"/>
</dbReference>
<accession>A0A2W1JMX6</accession>
<dbReference type="AlphaFoldDB" id="A0A2W1JMX6"/>
<evidence type="ECO:0000313" key="2">
    <source>
        <dbReference type="Proteomes" id="UP000248857"/>
    </source>
</evidence>
<name>A0A2W1JMX6_9CYAN</name>
<dbReference type="EMBL" id="PQWO01000017">
    <property type="protein sequence ID" value="PZD71494.1"/>
    <property type="molecule type" value="Genomic_DNA"/>
</dbReference>
<evidence type="ECO:0000313" key="1">
    <source>
        <dbReference type="EMBL" id="PZD71494.1"/>
    </source>
</evidence>
<proteinExistence type="predicted"/>
<keyword evidence="2" id="KW-1185">Reference proteome</keyword>
<gene>
    <name evidence="1" type="ORF">C1752_06373</name>
</gene>
<reference evidence="1 2" key="1">
    <citation type="journal article" date="2018" name="Sci. Rep.">
        <title>A novel species of the marine cyanobacterium Acaryochloris with a unique pigment content and lifestyle.</title>
        <authorList>
            <person name="Partensky F."/>
            <person name="Six C."/>
            <person name="Ratin M."/>
            <person name="Garczarek L."/>
            <person name="Vaulot D."/>
            <person name="Probert I."/>
            <person name="Calteau A."/>
            <person name="Gourvil P."/>
            <person name="Marie D."/>
            <person name="Grebert T."/>
            <person name="Bouchier C."/>
            <person name="Le Panse S."/>
            <person name="Gachenot M."/>
            <person name="Rodriguez F."/>
            <person name="Garrido J.L."/>
        </authorList>
    </citation>
    <scope>NUCLEOTIDE SEQUENCE [LARGE SCALE GENOMIC DNA]</scope>
    <source>
        <strain evidence="1 2">RCC1774</strain>
    </source>
</reference>
<comment type="caution">
    <text evidence="1">The sequence shown here is derived from an EMBL/GenBank/DDBJ whole genome shotgun (WGS) entry which is preliminary data.</text>
</comment>
<sequence length="62" mass="7153">MMQTASRGELKNKNNPPFGLVLASDDELQRTIGYFQDLLEIGNEDVTQMFWIILYCLRNSLT</sequence>